<evidence type="ECO:0000313" key="2">
    <source>
        <dbReference type="Proteomes" id="UP000078454"/>
    </source>
</evidence>
<dbReference type="RefSeq" id="WP_068662862.1">
    <property type="nucleotide sequence ID" value="NZ_LYPB01000049.1"/>
</dbReference>
<gene>
    <name evidence="1" type="ORF">A8708_30915</name>
</gene>
<dbReference type="GO" id="GO:0008967">
    <property type="term" value="F:phosphoglycolate phosphatase activity"/>
    <property type="evidence" value="ECO:0007669"/>
    <property type="project" value="TreeGrafter"/>
</dbReference>
<dbReference type="InterPro" id="IPR023198">
    <property type="entry name" value="PGP-like_dom2"/>
</dbReference>
<dbReference type="Pfam" id="PF13419">
    <property type="entry name" value="HAD_2"/>
    <property type="match status" value="1"/>
</dbReference>
<dbReference type="Proteomes" id="UP000078454">
    <property type="component" value="Unassembled WGS sequence"/>
</dbReference>
<dbReference type="InterPro" id="IPR050155">
    <property type="entry name" value="HAD-like_hydrolase_sf"/>
</dbReference>
<dbReference type="Gene3D" id="1.10.150.240">
    <property type="entry name" value="Putative phosphatase, domain 2"/>
    <property type="match status" value="1"/>
</dbReference>
<comment type="caution">
    <text evidence="1">The sequence shown here is derived from an EMBL/GenBank/DDBJ whole genome shotgun (WGS) entry which is preliminary data.</text>
</comment>
<proteinExistence type="predicted"/>
<evidence type="ECO:0000313" key="1">
    <source>
        <dbReference type="EMBL" id="OAS21289.1"/>
    </source>
</evidence>
<dbReference type="PANTHER" id="PTHR43434:SF1">
    <property type="entry name" value="PHOSPHOGLYCOLATE PHOSPHATASE"/>
    <property type="match status" value="1"/>
</dbReference>
<name>A0A198AIF9_9BACL</name>
<dbReference type="InterPro" id="IPR036412">
    <property type="entry name" value="HAD-like_sf"/>
</dbReference>
<dbReference type="AlphaFoldDB" id="A0A198AIF9"/>
<dbReference type="STRING" id="1850517.A8708_30915"/>
<accession>A0A198AIF9</accession>
<dbReference type="EMBL" id="LYPB01000049">
    <property type="protein sequence ID" value="OAS21289.1"/>
    <property type="molecule type" value="Genomic_DNA"/>
</dbReference>
<dbReference type="GO" id="GO:0006281">
    <property type="term" value="P:DNA repair"/>
    <property type="evidence" value="ECO:0007669"/>
    <property type="project" value="TreeGrafter"/>
</dbReference>
<dbReference type="InterPro" id="IPR023214">
    <property type="entry name" value="HAD_sf"/>
</dbReference>
<reference evidence="1 2" key="1">
    <citation type="submission" date="2016-05" db="EMBL/GenBank/DDBJ databases">
        <title>Paenibacillus sp. 1ZS3-15 nov., isolated from the rhizosphere soil.</title>
        <authorList>
            <person name="Zhang X.X."/>
            <person name="Zhang J."/>
        </authorList>
    </citation>
    <scope>NUCLEOTIDE SEQUENCE [LARGE SCALE GENOMIC DNA]</scope>
    <source>
        <strain evidence="1 2">1ZS3-15</strain>
    </source>
</reference>
<dbReference type="Gene3D" id="3.40.50.1000">
    <property type="entry name" value="HAD superfamily/HAD-like"/>
    <property type="match status" value="1"/>
</dbReference>
<protein>
    <submittedName>
        <fullName evidence="1">Haloacid dehalogenase</fullName>
    </submittedName>
</protein>
<dbReference type="PANTHER" id="PTHR43434">
    <property type="entry name" value="PHOSPHOGLYCOLATE PHOSPHATASE"/>
    <property type="match status" value="1"/>
</dbReference>
<dbReference type="SUPFAM" id="SSF56784">
    <property type="entry name" value="HAD-like"/>
    <property type="match status" value="1"/>
</dbReference>
<dbReference type="SFLD" id="SFLDS00003">
    <property type="entry name" value="Haloacid_Dehalogenase"/>
    <property type="match status" value="1"/>
</dbReference>
<dbReference type="SFLD" id="SFLDG01129">
    <property type="entry name" value="C1.5:_HAD__Beta-PGM__Phosphata"/>
    <property type="match status" value="1"/>
</dbReference>
<keyword evidence="2" id="KW-1185">Reference proteome</keyword>
<dbReference type="GO" id="GO:0005829">
    <property type="term" value="C:cytosol"/>
    <property type="evidence" value="ECO:0007669"/>
    <property type="project" value="TreeGrafter"/>
</dbReference>
<organism evidence="1 2">
    <name type="scientific">Paenibacillus oryzisoli</name>
    <dbReference type="NCBI Taxonomy" id="1850517"/>
    <lineage>
        <taxon>Bacteria</taxon>
        <taxon>Bacillati</taxon>
        <taxon>Bacillota</taxon>
        <taxon>Bacilli</taxon>
        <taxon>Bacillales</taxon>
        <taxon>Paenibacillaceae</taxon>
        <taxon>Paenibacillus</taxon>
    </lineage>
</organism>
<sequence length="223" mass="24925">MTTRRQLPEAMLFDLDGTLFQTETLLLPAYHATFDELRAQGIYEGETPPEERILGALGMLLEQIWMIVMPESPVAVHQEANKLLIKYQVEGLQKGRGILYEGVAETLQTLHAKGVRLFVASNGLEVYVKRVIAEMGLAHLFEGLFSAGEYQTRSKVDLVKILLEKHSIQSAWMVGDRSSDVEAGLRNNLAVVACDYAGFREAGELEGAHIRIGRFAELLDYIF</sequence>
<dbReference type="InterPro" id="IPR041492">
    <property type="entry name" value="HAD_2"/>
</dbReference>